<dbReference type="RefSeq" id="XP_024366778.1">
    <property type="nucleotide sequence ID" value="XM_024511010.2"/>
</dbReference>
<dbReference type="PANTHER" id="PTHR33975:SF2">
    <property type="entry name" value="MYELIN-ASSOCIATED OLIGODENDROCYTE BASIC PROTEIN"/>
    <property type="match status" value="1"/>
</dbReference>
<evidence type="ECO:0000313" key="4">
    <source>
        <dbReference type="Proteomes" id="UP000006727"/>
    </source>
</evidence>
<dbReference type="OMA" id="IEVLWTP"/>
<proteinExistence type="predicted"/>
<dbReference type="EMBL" id="ABEU02000026">
    <property type="protein sequence ID" value="PNR26536.1"/>
    <property type="molecule type" value="Genomic_DNA"/>
</dbReference>
<reference evidence="3" key="3">
    <citation type="submission" date="2020-12" db="UniProtKB">
        <authorList>
            <consortium name="EnsemblPlants"/>
        </authorList>
    </citation>
    <scope>IDENTIFICATION</scope>
</reference>
<accession>A0A2K1IB78</accession>
<dbReference type="OrthoDB" id="542507at2759"/>
<dbReference type="Pfam" id="PF07466">
    <property type="entry name" value="DUF1517"/>
    <property type="match status" value="1"/>
</dbReference>
<dbReference type="GeneID" id="112278023"/>
<dbReference type="Gramene" id="Pp3c26_130V3.1">
    <property type="protein sequence ID" value="Pp3c26_130V3.1"/>
    <property type="gene ID" value="Pp3c26_130"/>
</dbReference>
<dbReference type="PaxDb" id="3218-PP1S149_6V6.1"/>
<keyword evidence="1" id="KW-1133">Transmembrane helix</keyword>
<dbReference type="AlphaFoldDB" id="A0A2K1IB78"/>
<reference evidence="2 4" key="2">
    <citation type="journal article" date="2018" name="Plant J.">
        <title>The Physcomitrella patens chromosome-scale assembly reveals moss genome structure and evolution.</title>
        <authorList>
            <person name="Lang D."/>
            <person name="Ullrich K.K."/>
            <person name="Murat F."/>
            <person name="Fuchs J."/>
            <person name="Jenkins J."/>
            <person name="Haas F.B."/>
            <person name="Piednoel M."/>
            <person name="Gundlach H."/>
            <person name="Van Bel M."/>
            <person name="Meyberg R."/>
            <person name="Vives C."/>
            <person name="Morata J."/>
            <person name="Symeonidi A."/>
            <person name="Hiss M."/>
            <person name="Muchero W."/>
            <person name="Kamisugi Y."/>
            <person name="Saleh O."/>
            <person name="Blanc G."/>
            <person name="Decker E.L."/>
            <person name="van Gessel N."/>
            <person name="Grimwood J."/>
            <person name="Hayes R.D."/>
            <person name="Graham S.W."/>
            <person name="Gunter L.E."/>
            <person name="McDaniel S.F."/>
            <person name="Hoernstein S.N.W."/>
            <person name="Larsson A."/>
            <person name="Li F.W."/>
            <person name="Perroud P.F."/>
            <person name="Phillips J."/>
            <person name="Ranjan P."/>
            <person name="Rokshar D.S."/>
            <person name="Rothfels C.J."/>
            <person name="Schneider L."/>
            <person name="Shu S."/>
            <person name="Stevenson D.W."/>
            <person name="Thummler F."/>
            <person name="Tillich M."/>
            <person name="Villarreal Aguilar J.C."/>
            <person name="Widiez T."/>
            <person name="Wong G.K."/>
            <person name="Wymore A."/>
            <person name="Zhang Y."/>
            <person name="Zimmer A.D."/>
            <person name="Quatrano R.S."/>
            <person name="Mayer K.F.X."/>
            <person name="Goodstein D."/>
            <person name="Casacuberta J.M."/>
            <person name="Vandepoele K."/>
            <person name="Reski R."/>
            <person name="Cuming A.C."/>
            <person name="Tuskan G.A."/>
            <person name="Maumus F."/>
            <person name="Salse J."/>
            <person name="Schmutz J."/>
            <person name="Rensing S.A."/>
        </authorList>
    </citation>
    <scope>NUCLEOTIDE SEQUENCE [LARGE SCALE GENOMIC DNA]</scope>
    <source>
        <strain evidence="3 4">cv. Gransden 2004</strain>
    </source>
</reference>
<organism evidence="2">
    <name type="scientific">Physcomitrium patens</name>
    <name type="common">Spreading-leaved earth moss</name>
    <name type="synonym">Physcomitrella patens</name>
    <dbReference type="NCBI Taxonomy" id="3218"/>
    <lineage>
        <taxon>Eukaryota</taxon>
        <taxon>Viridiplantae</taxon>
        <taxon>Streptophyta</taxon>
        <taxon>Embryophyta</taxon>
        <taxon>Bryophyta</taxon>
        <taxon>Bryophytina</taxon>
        <taxon>Bryopsida</taxon>
        <taxon>Funariidae</taxon>
        <taxon>Funariales</taxon>
        <taxon>Funariaceae</taxon>
        <taxon>Physcomitrium</taxon>
    </lineage>
</organism>
<dbReference type="Proteomes" id="UP000006727">
    <property type="component" value="Chromosome 26"/>
</dbReference>
<sequence length="419" mass="44884">MAVAVAASSHIAFRGNTACSSSAPWKALALNSASFSESHLFGTGIVSLCTRRVTITCQRRFFKCIEVALRHSEKDVGDGVNRQGAGEMWQQLVDRISKPTMVIILSLLLTQSNAETAFAAGGGRVGGKVGGGSSFSSKSYSAPSRSYSGSPSGGYATPRQYIAPSPGFSYAVPYAAPSPFFGGGLYAAPSPFFGIGLGGGSIFFLVILGFIVLQAVYGFVSERSGLGGSLLNGSQKVSVLKLQVGLLGMGRTLQRDLDRIAGQADTITAEGLHYVLTETCLALLRHPDYCISGFTSHDINRSISMAEERFNSYSLEERGKFDEETLVNVSNLRKRMMGAPKADRFNNEYIVVTILVAAEGEYKLPAINGNADLKAALRKLGSISADSIQAVEVLWTPQDENDTLSERELLRDYPLLRSL</sequence>
<dbReference type="STRING" id="3218.A0A2K1IB78"/>
<feature type="transmembrane region" description="Helical" evidence="1">
    <location>
        <begin position="192"/>
        <end position="220"/>
    </location>
</feature>
<dbReference type="InterPro" id="IPR010903">
    <property type="entry name" value="DUF1517"/>
</dbReference>
<dbReference type="PANTHER" id="PTHR33975">
    <property type="entry name" value="MYELIN-ASSOCIATED OLIGODENDROCYTE BASIC PROTEIN"/>
    <property type="match status" value="1"/>
</dbReference>
<evidence type="ECO:0008006" key="5">
    <source>
        <dbReference type="Google" id="ProtNLM"/>
    </source>
</evidence>
<keyword evidence="1" id="KW-0472">Membrane</keyword>
<reference evidence="2 4" key="1">
    <citation type="journal article" date="2008" name="Science">
        <title>The Physcomitrella genome reveals evolutionary insights into the conquest of land by plants.</title>
        <authorList>
            <person name="Rensing S."/>
            <person name="Lang D."/>
            <person name="Zimmer A."/>
            <person name="Terry A."/>
            <person name="Salamov A."/>
            <person name="Shapiro H."/>
            <person name="Nishiyama T."/>
            <person name="Perroud P.-F."/>
            <person name="Lindquist E."/>
            <person name="Kamisugi Y."/>
            <person name="Tanahashi T."/>
            <person name="Sakakibara K."/>
            <person name="Fujita T."/>
            <person name="Oishi K."/>
            <person name="Shin-I T."/>
            <person name="Kuroki Y."/>
            <person name="Toyoda A."/>
            <person name="Suzuki Y."/>
            <person name="Hashimoto A."/>
            <person name="Yamaguchi K."/>
            <person name="Sugano A."/>
            <person name="Kohara Y."/>
            <person name="Fujiyama A."/>
            <person name="Anterola A."/>
            <person name="Aoki S."/>
            <person name="Ashton N."/>
            <person name="Barbazuk W.B."/>
            <person name="Barker E."/>
            <person name="Bennetzen J."/>
            <person name="Bezanilla M."/>
            <person name="Blankenship R."/>
            <person name="Cho S.H."/>
            <person name="Dutcher S."/>
            <person name="Estelle M."/>
            <person name="Fawcett J.A."/>
            <person name="Gundlach H."/>
            <person name="Hanada K."/>
            <person name="Heyl A."/>
            <person name="Hicks K.A."/>
            <person name="Hugh J."/>
            <person name="Lohr M."/>
            <person name="Mayer K."/>
            <person name="Melkozernov A."/>
            <person name="Murata T."/>
            <person name="Nelson D."/>
            <person name="Pils B."/>
            <person name="Prigge M."/>
            <person name="Reiss B."/>
            <person name="Renner T."/>
            <person name="Rombauts S."/>
            <person name="Rushton P."/>
            <person name="Sanderfoot A."/>
            <person name="Schween G."/>
            <person name="Shiu S.-H."/>
            <person name="Stueber K."/>
            <person name="Theodoulou F.L."/>
            <person name="Tu H."/>
            <person name="Van de Peer Y."/>
            <person name="Verrier P.J."/>
            <person name="Waters E."/>
            <person name="Wood A."/>
            <person name="Yang L."/>
            <person name="Cove D."/>
            <person name="Cuming A."/>
            <person name="Hasebe M."/>
            <person name="Lucas S."/>
            <person name="Mishler D.B."/>
            <person name="Reski R."/>
            <person name="Grigoriev I."/>
            <person name="Quatrano R.S."/>
            <person name="Boore J.L."/>
        </authorList>
    </citation>
    <scope>NUCLEOTIDE SEQUENCE [LARGE SCALE GENOMIC DNA]</scope>
    <source>
        <strain evidence="3 4">cv. Gransden 2004</strain>
    </source>
</reference>
<evidence type="ECO:0000313" key="2">
    <source>
        <dbReference type="EMBL" id="PNR26536.1"/>
    </source>
</evidence>
<dbReference type="GO" id="GO:0009507">
    <property type="term" value="C:chloroplast"/>
    <property type="evidence" value="ECO:0000318"/>
    <property type="project" value="GO_Central"/>
</dbReference>
<gene>
    <name evidence="3" type="primary">LOC112278023</name>
    <name evidence="2" type="ORF">PHYPA_030016</name>
</gene>
<name>A0A2K1IB78_PHYPA</name>
<keyword evidence="1" id="KW-0812">Transmembrane</keyword>
<protein>
    <recommendedName>
        <fullName evidence="5">DUF1517 domain-containing protein</fullName>
    </recommendedName>
</protein>
<dbReference type="InterPro" id="IPR053023">
    <property type="entry name" value="FLAP_modulator"/>
</dbReference>
<dbReference type="Gramene" id="Pp3c26_130V3.2">
    <property type="protein sequence ID" value="Pp3c26_130V3.2"/>
    <property type="gene ID" value="Pp3c26_130"/>
</dbReference>
<dbReference type="EnsemblPlants" id="Pp3c26_130V3.1">
    <property type="protein sequence ID" value="Pp3c26_130V3.1"/>
    <property type="gene ID" value="Pp3c26_130"/>
</dbReference>
<evidence type="ECO:0000313" key="3">
    <source>
        <dbReference type="EnsemblPlants" id="Pp3c26_130V3.1"/>
    </source>
</evidence>
<dbReference type="EnsemblPlants" id="Pp3c26_130V3.2">
    <property type="protein sequence ID" value="Pp3c26_130V3.2"/>
    <property type="gene ID" value="Pp3c26_130"/>
</dbReference>
<keyword evidence="4" id="KW-1185">Reference proteome</keyword>
<evidence type="ECO:0000256" key="1">
    <source>
        <dbReference type="SAM" id="Phobius"/>
    </source>
</evidence>